<dbReference type="PANTHER" id="PTHR37299">
    <property type="entry name" value="TRANSCRIPTIONAL REGULATOR-RELATED"/>
    <property type="match status" value="1"/>
</dbReference>
<accession>D4S1V1</accession>
<gene>
    <name evidence="2" type="ORF">BUTYVIB_02073</name>
</gene>
<evidence type="ECO:0000313" key="3">
    <source>
        <dbReference type="Proteomes" id="UP000006238"/>
    </source>
</evidence>
<feature type="domain" description="HTH LytTR-type" evidence="1">
    <location>
        <begin position="138"/>
        <end position="236"/>
    </location>
</feature>
<dbReference type="InterPro" id="IPR007492">
    <property type="entry name" value="LytTR_DNA-bd_dom"/>
</dbReference>
<comment type="caution">
    <text evidence="2">The sequence shown here is derived from an EMBL/GenBank/DDBJ whole genome shotgun (WGS) entry which is preliminary data.</text>
</comment>
<dbReference type="PROSITE" id="PS50930">
    <property type="entry name" value="HTH_LYTTR"/>
    <property type="match status" value="1"/>
</dbReference>
<dbReference type="Gene3D" id="2.40.50.1020">
    <property type="entry name" value="LytTr DNA-binding domain"/>
    <property type="match status" value="1"/>
</dbReference>
<dbReference type="GO" id="GO:0000156">
    <property type="term" value="F:phosphorelay response regulator activity"/>
    <property type="evidence" value="ECO:0007669"/>
    <property type="project" value="InterPro"/>
</dbReference>
<dbReference type="GO" id="GO:0003677">
    <property type="term" value="F:DNA binding"/>
    <property type="evidence" value="ECO:0007669"/>
    <property type="project" value="UniProtKB-KW"/>
</dbReference>
<organism evidence="2 3">
    <name type="scientific">Eshraghiella crossota DSM 2876</name>
    <dbReference type="NCBI Taxonomy" id="511680"/>
    <lineage>
        <taxon>Bacteria</taxon>
        <taxon>Bacillati</taxon>
        <taxon>Bacillota</taxon>
        <taxon>Clostridia</taxon>
        <taxon>Lachnospirales</taxon>
        <taxon>Lachnospiraceae</taxon>
        <taxon>Eshraghiella</taxon>
    </lineage>
</organism>
<keyword evidence="3" id="KW-1185">Reference proteome</keyword>
<dbReference type="Proteomes" id="UP000006238">
    <property type="component" value="Unassembled WGS sequence"/>
</dbReference>
<dbReference type="SMART" id="SM00850">
    <property type="entry name" value="LytTR"/>
    <property type="match status" value="1"/>
</dbReference>
<name>D4S1V1_9FIRM</name>
<dbReference type="Pfam" id="PF04397">
    <property type="entry name" value="LytTR"/>
    <property type="match status" value="1"/>
</dbReference>
<sequence length="239" mass="28264">MRSVVGMINIAICDGSRYYADELKNYIYEILGDNVFVSVHDNYFSLTTYIVDECKGEVDAVYINTRIGKDDGVKVTSSLKSDYPYIRFAYMSEDIQEVKRIFGSDPFYFLTEPYCREYIEDSLYKLINMINEDNDESLFIKNREKYVRIKLKNIYYVESELRLLHIYTNSGMYTTYMTIENVQEKLNGNFIRCHRSYIVNSSKIMKIEKDNIKLYNDKVIPISRSHYKDLAEDFLNKLS</sequence>
<evidence type="ECO:0000259" key="1">
    <source>
        <dbReference type="PROSITE" id="PS50930"/>
    </source>
</evidence>
<dbReference type="AlphaFoldDB" id="D4S1V1"/>
<evidence type="ECO:0000313" key="2">
    <source>
        <dbReference type="EMBL" id="EFF67849.1"/>
    </source>
</evidence>
<reference evidence="2 3" key="1">
    <citation type="submission" date="2010-02" db="EMBL/GenBank/DDBJ databases">
        <authorList>
            <person name="Weinstock G."/>
            <person name="Sodergren E."/>
            <person name="Clifton S."/>
            <person name="Fulton L."/>
            <person name="Fulton B."/>
            <person name="Courtney L."/>
            <person name="Fronick C."/>
            <person name="Harrison M."/>
            <person name="Strong C."/>
            <person name="Farmer C."/>
            <person name="Delahaunty K."/>
            <person name="Markovic C."/>
            <person name="Hall O."/>
            <person name="Minx P."/>
            <person name="Tomlinson C."/>
            <person name="Mitreva M."/>
            <person name="Nelson J."/>
            <person name="Hou S."/>
            <person name="Wollam A."/>
            <person name="Pepin K.H."/>
            <person name="Johnson M."/>
            <person name="Bhonagiri V."/>
            <person name="Zhang X."/>
            <person name="Suruliraj S."/>
            <person name="Warren W."/>
            <person name="Chinwalla A."/>
            <person name="Mardis E.R."/>
            <person name="Wilson R.K."/>
        </authorList>
    </citation>
    <scope>NUCLEOTIDE SEQUENCE [LARGE SCALE GENOMIC DNA]</scope>
    <source>
        <strain evidence="2 3">DSM 2876</strain>
    </source>
</reference>
<dbReference type="InterPro" id="IPR046947">
    <property type="entry name" value="LytR-like"/>
</dbReference>
<dbReference type="STRING" id="45851.BHV86_07990"/>
<dbReference type="PANTHER" id="PTHR37299:SF1">
    <property type="entry name" value="STAGE 0 SPORULATION PROTEIN A HOMOLOG"/>
    <property type="match status" value="1"/>
</dbReference>
<protein>
    <submittedName>
        <fullName evidence="2">LytTr DNA-binding domain protein</fullName>
    </submittedName>
</protein>
<proteinExistence type="predicted"/>
<dbReference type="HOGENOM" id="CLU_000445_14_2_9"/>
<dbReference type="eggNOG" id="COG3279">
    <property type="taxonomic scope" value="Bacteria"/>
</dbReference>
<keyword evidence="2" id="KW-0238">DNA-binding</keyword>
<dbReference type="EMBL" id="ABWN01000035">
    <property type="protein sequence ID" value="EFF67849.1"/>
    <property type="molecule type" value="Genomic_DNA"/>
</dbReference>